<dbReference type="GO" id="GO:0003676">
    <property type="term" value="F:nucleic acid binding"/>
    <property type="evidence" value="ECO:0007669"/>
    <property type="project" value="InterPro"/>
</dbReference>
<protein>
    <recommendedName>
        <fullName evidence="1">Integrase catalytic domain-containing protein</fullName>
    </recommendedName>
</protein>
<dbReference type="InterPro" id="IPR012337">
    <property type="entry name" value="RNaseH-like_sf"/>
</dbReference>
<dbReference type="PROSITE" id="PS50994">
    <property type="entry name" value="INTEGRASE"/>
    <property type="match status" value="1"/>
</dbReference>
<dbReference type="KEGG" id="fas:105272774"/>
<dbReference type="PANTHER" id="PTHR38681:SF1">
    <property type="entry name" value="RETROVIRUS-RELATED POL POLYPROTEIN FROM TRANSPOSON 412-LIKE PROTEIN"/>
    <property type="match status" value="1"/>
</dbReference>
<dbReference type="RefSeq" id="XP_011313299.1">
    <property type="nucleotide sequence ID" value="XM_011314997.1"/>
</dbReference>
<organism evidence="2 3">
    <name type="scientific">Fopius arisanus</name>
    <dbReference type="NCBI Taxonomy" id="64838"/>
    <lineage>
        <taxon>Eukaryota</taxon>
        <taxon>Metazoa</taxon>
        <taxon>Ecdysozoa</taxon>
        <taxon>Arthropoda</taxon>
        <taxon>Hexapoda</taxon>
        <taxon>Insecta</taxon>
        <taxon>Pterygota</taxon>
        <taxon>Neoptera</taxon>
        <taxon>Endopterygota</taxon>
        <taxon>Hymenoptera</taxon>
        <taxon>Apocrita</taxon>
        <taxon>Ichneumonoidea</taxon>
        <taxon>Braconidae</taxon>
        <taxon>Opiinae</taxon>
        <taxon>Fopius</taxon>
    </lineage>
</organism>
<dbReference type="OrthoDB" id="422540at2759"/>
<keyword evidence="2" id="KW-1185">Reference proteome</keyword>
<dbReference type="SUPFAM" id="SSF53098">
    <property type="entry name" value="Ribonuclease H-like"/>
    <property type="match status" value="1"/>
</dbReference>
<dbReference type="PANTHER" id="PTHR38681">
    <property type="entry name" value="RETROVIRUS-RELATED POL POLYPROTEIN FROM TRANSPOSON 412-LIKE PROTEIN-RELATED"/>
    <property type="match status" value="1"/>
</dbReference>
<evidence type="ECO:0000259" key="1">
    <source>
        <dbReference type="PROSITE" id="PS50994"/>
    </source>
</evidence>
<dbReference type="AlphaFoldDB" id="A0A9R1TQ58"/>
<dbReference type="InterPro" id="IPR036397">
    <property type="entry name" value="RNaseH_sf"/>
</dbReference>
<proteinExistence type="predicted"/>
<dbReference type="Gene3D" id="3.30.420.10">
    <property type="entry name" value="Ribonuclease H-like superfamily/Ribonuclease H"/>
    <property type="match status" value="1"/>
</dbReference>
<evidence type="ECO:0000313" key="3">
    <source>
        <dbReference type="RefSeq" id="XP_011313299.1"/>
    </source>
</evidence>
<name>A0A9R1TQ58_9HYME</name>
<dbReference type="Proteomes" id="UP000694866">
    <property type="component" value="Unplaced"/>
</dbReference>
<gene>
    <name evidence="3" type="primary">LOC105272774</name>
</gene>
<evidence type="ECO:0000313" key="2">
    <source>
        <dbReference type="Proteomes" id="UP000694866"/>
    </source>
</evidence>
<feature type="domain" description="Integrase catalytic" evidence="1">
    <location>
        <begin position="1"/>
        <end position="123"/>
    </location>
</feature>
<dbReference type="GO" id="GO:0015074">
    <property type="term" value="P:DNA integration"/>
    <property type="evidence" value="ECO:0007669"/>
    <property type="project" value="InterPro"/>
</dbReference>
<sequence length="155" mass="17541">MEPAHVNVHDNRFEHVHLDMIELPLVKGLRYCLTMIDRFTRWPVAVLLNNIEADTTATALYTQWVAQFGTLLHITTEQASQFESRLFSALARLVGAKKIHTTPYRPQSNGLVERWHRTVKAALMCNAPTPWADLLPTVMLGLRVADKKDLKASPA</sequence>
<accession>A0A9R1TQ58</accession>
<dbReference type="Pfam" id="PF00665">
    <property type="entry name" value="rve"/>
    <property type="match status" value="1"/>
</dbReference>
<reference evidence="3" key="1">
    <citation type="submission" date="2025-08" db="UniProtKB">
        <authorList>
            <consortium name="RefSeq"/>
        </authorList>
    </citation>
    <scope>IDENTIFICATION</scope>
    <source>
        <strain evidence="3">USDA-PBARC FA_bdor</strain>
        <tissue evidence="3">Whole organism</tissue>
    </source>
</reference>
<dbReference type="GeneID" id="105272774"/>
<dbReference type="InterPro" id="IPR001584">
    <property type="entry name" value="Integrase_cat-core"/>
</dbReference>